<evidence type="ECO:0000256" key="5">
    <source>
        <dbReference type="ARBA" id="ARBA00015162"/>
    </source>
</evidence>
<evidence type="ECO:0000256" key="3">
    <source>
        <dbReference type="ARBA" id="ARBA00004496"/>
    </source>
</evidence>
<accession>A0A8B8UYB4</accession>
<feature type="region of interest" description="Disordered" evidence="8">
    <location>
        <begin position="84"/>
        <end position="110"/>
    </location>
</feature>
<dbReference type="KEGG" id="spao:SPAR_N00750"/>
<reference evidence="10" key="2">
    <citation type="submission" date="2020-01" db="EMBL/GenBank/DDBJ databases">
        <title>Population-level Yeast Reference Genomes.</title>
        <authorList>
            <person name="Yue J.-X."/>
        </authorList>
    </citation>
    <scope>NUCLEOTIDE SEQUENCE</scope>
    <source>
        <strain evidence="10">CBS432</strain>
    </source>
</reference>
<dbReference type="GeneID" id="54633117"/>
<comment type="function">
    <text evidence="1">May be involved in a process influencing telomere capping.</text>
</comment>
<keyword evidence="6" id="KW-0963">Cytoplasm</keyword>
<gene>
    <name evidence="10" type="primary">RTC4</name>
    <name evidence="10" type="ORF">SPAR_N00750</name>
</gene>
<dbReference type="GO" id="GO:0005737">
    <property type="term" value="C:cytoplasm"/>
    <property type="evidence" value="ECO:0007669"/>
    <property type="project" value="UniProtKB-SubCell"/>
</dbReference>
<comment type="subcellular location">
    <subcellularLocation>
        <location evidence="3">Cytoplasm</location>
    </subcellularLocation>
    <subcellularLocation>
        <location evidence="2">Nucleus</location>
    </subcellularLocation>
</comment>
<reference evidence="10" key="3">
    <citation type="submission" date="2025-07" db="EMBL/GenBank/DDBJ databases">
        <authorList>
            <consortium name="NCBI Genome Project"/>
        </authorList>
    </citation>
    <scope>NUCLEOTIDE SEQUENCE</scope>
    <source>
        <strain evidence="10">CBS432</strain>
    </source>
</reference>
<proteinExistence type="inferred from homology"/>
<evidence type="ECO:0000256" key="1">
    <source>
        <dbReference type="ARBA" id="ARBA00002738"/>
    </source>
</evidence>
<feature type="domain" description="Restriction of telomere capping protein 4 C-terminal" evidence="9">
    <location>
        <begin position="215"/>
        <end position="364"/>
    </location>
</feature>
<dbReference type="PANTHER" id="PTHR41391:SF1">
    <property type="entry name" value="RESTRICTION OF TELOMERE CAPPING PROTEIN 4"/>
    <property type="match status" value="1"/>
</dbReference>
<evidence type="ECO:0000256" key="4">
    <source>
        <dbReference type="ARBA" id="ARBA00009461"/>
    </source>
</evidence>
<dbReference type="AlphaFoldDB" id="A0A8B8UYB4"/>
<dbReference type="RefSeq" id="XP_033768706.1">
    <property type="nucleotide sequence ID" value="XM_033912815.1"/>
</dbReference>
<dbReference type="GO" id="GO:0005634">
    <property type="term" value="C:nucleus"/>
    <property type="evidence" value="ECO:0007669"/>
    <property type="project" value="UniProtKB-SubCell"/>
</dbReference>
<comment type="similarity">
    <text evidence="4">Belongs to the RTC4 family.</text>
</comment>
<reference evidence="10" key="1">
    <citation type="journal article" date="2017" name="Nat. Genet.">
        <title>Contrasting evolutionary genome dynamics between domesticated and wild yeasts.</title>
        <authorList>
            <person name="Yue J.X."/>
            <person name="Li J."/>
            <person name="Aigrain L."/>
            <person name="Hallin J."/>
            <person name="Persson K."/>
            <person name="Oliver K."/>
            <person name="Bergstrom A."/>
            <person name="Coupland P."/>
            <person name="Warringer J."/>
            <person name="Lagomarsino M.C."/>
            <person name="Fischer G."/>
            <person name="Durbin R."/>
            <person name="Liti G."/>
        </authorList>
    </citation>
    <scope>NUCLEOTIDE SEQUENCE</scope>
    <source>
        <strain evidence="10">CBS432</strain>
    </source>
</reference>
<evidence type="ECO:0000259" key="9">
    <source>
        <dbReference type="SMART" id="SM01312"/>
    </source>
</evidence>
<evidence type="ECO:0000256" key="6">
    <source>
        <dbReference type="ARBA" id="ARBA00022490"/>
    </source>
</evidence>
<evidence type="ECO:0000313" key="10">
    <source>
        <dbReference type="RefSeq" id="XP_033768706.1"/>
    </source>
</evidence>
<evidence type="ECO:0000256" key="8">
    <source>
        <dbReference type="SAM" id="MobiDB-lite"/>
    </source>
</evidence>
<protein>
    <recommendedName>
        <fullName evidence="5">Restriction of telomere capping protein 4</fullName>
    </recommendedName>
</protein>
<dbReference type="SMART" id="SM01312">
    <property type="entry name" value="RTC4"/>
    <property type="match status" value="1"/>
</dbReference>
<sequence>MVGPGVGMNQVRRKGVYSTKKGNGDNLLLMKRQGKHGIHDTESDELSSRETSPPLKKRGKVDDIIKDGTDVRKFSSVTTFDKALKPSSNSETEAAKNAGIEGEEKKEEDASIPLIQNLKNEDIESVKCRNYNFLDGKKLLLEAELSAVEDNQVFSSSFPEEKKLSLQSSLSSKEQIIKKLQIREEYAGKFNLPPMLFSDELLAEVEPFMPIVVDILKGRISSAYYFEAKNAYKNSQKAYLSVDEFRKLNLNKFTAGFYGLKRQLKVGEEIAKRYKRELTHNQPATLKWWGVTDFCNYVLAPETLTSFCIHQLNLSNKSRWPKTQNKHSRQQSNEKEYYYDHELRMQAYDLFEDTVDYGIIVADTDPIEQWEAAIEEDRLRELDLNVHNYSSKRWRLNTHD</sequence>
<dbReference type="InterPro" id="IPR039024">
    <property type="entry name" value="RTC4"/>
</dbReference>
<dbReference type="InterPro" id="IPR028094">
    <property type="entry name" value="RTC4_C"/>
</dbReference>
<keyword evidence="7" id="KW-0539">Nucleus</keyword>
<dbReference type="Pfam" id="PF14474">
    <property type="entry name" value="RTC4"/>
    <property type="match status" value="1"/>
</dbReference>
<organism evidence="10">
    <name type="scientific">Saccharomyces paradoxus</name>
    <name type="common">Yeast</name>
    <name type="synonym">Saccharomyces douglasii</name>
    <dbReference type="NCBI Taxonomy" id="27291"/>
    <lineage>
        <taxon>Eukaryota</taxon>
        <taxon>Fungi</taxon>
        <taxon>Dikarya</taxon>
        <taxon>Ascomycota</taxon>
        <taxon>Saccharomycotina</taxon>
        <taxon>Saccharomycetes</taxon>
        <taxon>Saccharomycetales</taxon>
        <taxon>Saccharomycetaceae</taxon>
        <taxon>Saccharomyces</taxon>
    </lineage>
</organism>
<name>A0A8B8UYB4_SACPA</name>
<feature type="region of interest" description="Disordered" evidence="8">
    <location>
        <begin position="1"/>
        <end position="62"/>
    </location>
</feature>
<evidence type="ECO:0000256" key="2">
    <source>
        <dbReference type="ARBA" id="ARBA00004123"/>
    </source>
</evidence>
<dbReference type="PANTHER" id="PTHR41391">
    <property type="entry name" value="RESTRICTION OF TELOMERE CAPPING PROTEIN 4"/>
    <property type="match status" value="1"/>
</dbReference>
<dbReference type="OrthoDB" id="128308at2759"/>
<evidence type="ECO:0000256" key="7">
    <source>
        <dbReference type="ARBA" id="ARBA00023242"/>
    </source>
</evidence>
<reference evidence="10" key="4">
    <citation type="submission" date="2025-08" db="UniProtKB">
        <authorList>
            <consortium name="RefSeq"/>
        </authorList>
    </citation>
    <scope>IDENTIFICATION</scope>
    <source>
        <strain evidence="10">CBS432</strain>
    </source>
</reference>
<dbReference type="VEuPathDB" id="FungiDB:SPAR_N00750"/>